<evidence type="ECO:0000313" key="2">
    <source>
        <dbReference type="EMBL" id="PWZ09273.1"/>
    </source>
</evidence>
<accession>A0A3L6DMG4</accession>
<sequence>MEPWPAPRPWLVLAGALFGGSSGAVWRSVPYCHGTQGVQKYAGPLHVHQHAGTHGERTAGRRRNDLGSARSGASVQAQDAEVLEMLC</sequence>
<evidence type="ECO:0000256" key="1">
    <source>
        <dbReference type="SAM" id="MobiDB-lite"/>
    </source>
</evidence>
<feature type="region of interest" description="Disordered" evidence="1">
    <location>
        <begin position="49"/>
        <end position="74"/>
    </location>
</feature>
<comment type="caution">
    <text evidence="2">The sequence shown here is derived from an EMBL/GenBank/DDBJ whole genome shotgun (WGS) entry which is preliminary data.</text>
</comment>
<dbReference type="EMBL" id="NCVQ01000009">
    <property type="protein sequence ID" value="PWZ09273.1"/>
    <property type="molecule type" value="Genomic_DNA"/>
</dbReference>
<reference evidence="2" key="1">
    <citation type="journal article" date="2018" name="Nat. Genet.">
        <title>Extensive intraspecific gene order and gene structural variations between Mo17 and other maize genomes.</title>
        <authorList>
            <person name="Sun S."/>
            <person name="Zhou Y."/>
            <person name="Chen J."/>
            <person name="Shi J."/>
            <person name="Zhao H."/>
            <person name="Zhao H."/>
            <person name="Song W."/>
            <person name="Zhang M."/>
            <person name="Cui Y."/>
            <person name="Dong X."/>
            <person name="Liu H."/>
            <person name="Ma X."/>
            <person name="Jiao Y."/>
            <person name="Wang B."/>
            <person name="Wei X."/>
            <person name="Stein J.C."/>
            <person name="Glaubitz J.C."/>
            <person name="Lu F."/>
            <person name="Yu G."/>
            <person name="Liang C."/>
            <person name="Fengler K."/>
            <person name="Li B."/>
            <person name="Rafalski A."/>
            <person name="Schnable P.S."/>
            <person name="Ware D.H."/>
            <person name="Buckler E.S."/>
            <person name="Lai J."/>
        </authorList>
    </citation>
    <scope>NUCLEOTIDE SEQUENCE [LARGE SCALE GENOMIC DNA]</scope>
    <source>
        <tissue evidence="2">Seedling</tissue>
    </source>
</reference>
<gene>
    <name evidence="2" type="ORF">Zm00014a_012768</name>
</gene>
<dbReference type="Proteomes" id="UP000251960">
    <property type="component" value="Chromosome 8"/>
</dbReference>
<feature type="compositionally biased region" description="Basic and acidic residues" evidence="1">
    <location>
        <begin position="53"/>
        <end position="65"/>
    </location>
</feature>
<name>A0A3L6DMG4_MAIZE</name>
<organism evidence="2">
    <name type="scientific">Zea mays</name>
    <name type="common">Maize</name>
    <dbReference type="NCBI Taxonomy" id="4577"/>
    <lineage>
        <taxon>Eukaryota</taxon>
        <taxon>Viridiplantae</taxon>
        <taxon>Streptophyta</taxon>
        <taxon>Embryophyta</taxon>
        <taxon>Tracheophyta</taxon>
        <taxon>Spermatophyta</taxon>
        <taxon>Magnoliopsida</taxon>
        <taxon>Liliopsida</taxon>
        <taxon>Poales</taxon>
        <taxon>Poaceae</taxon>
        <taxon>PACMAD clade</taxon>
        <taxon>Panicoideae</taxon>
        <taxon>Andropogonodae</taxon>
        <taxon>Andropogoneae</taxon>
        <taxon>Tripsacinae</taxon>
        <taxon>Zea</taxon>
    </lineage>
</organism>
<protein>
    <submittedName>
        <fullName evidence="2">Uncharacterized protein</fullName>
    </submittedName>
</protein>
<proteinExistence type="predicted"/>
<dbReference type="AlphaFoldDB" id="A0A3L6DMG4"/>